<reference evidence="1 2" key="1">
    <citation type="submission" date="2016-08" db="EMBL/GenBank/DDBJ databases">
        <authorList>
            <person name="Seilhamer J.J."/>
        </authorList>
    </citation>
    <scope>NUCLEOTIDE SEQUENCE [LARGE SCALE GENOMIC DNA]</scope>
    <source>
        <strain evidence="1 2">A37T2</strain>
    </source>
</reference>
<name>A0A1C4G9M8_9BACT</name>
<dbReference type="STRING" id="1335309.GA0116948_1338"/>
<organism evidence="1 2">
    <name type="scientific">Chitinophaga costaii</name>
    <dbReference type="NCBI Taxonomy" id="1335309"/>
    <lineage>
        <taxon>Bacteria</taxon>
        <taxon>Pseudomonadati</taxon>
        <taxon>Bacteroidota</taxon>
        <taxon>Chitinophagia</taxon>
        <taxon>Chitinophagales</taxon>
        <taxon>Chitinophagaceae</taxon>
        <taxon>Chitinophaga</taxon>
    </lineage>
</organism>
<evidence type="ECO:0000313" key="1">
    <source>
        <dbReference type="EMBL" id="SCC64535.1"/>
    </source>
</evidence>
<sequence>STFIQVYLLSVVTQNYKLLGRNCPFLIFNITFFPDNSDKKFKFL</sequence>
<dbReference type="AlphaFoldDB" id="A0A1C4G9M8"/>
<keyword evidence="2" id="KW-1185">Reference proteome</keyword>
<protein>
    <submittedName>
        <fullName evidence="1">Uncharacterized protein</fullName>
    </submittedName>
</protein>
<feature type="non-terminal residue" evidence="1">
    <location>
        <position position="1"/>
    </location>
</feature>
<gene>
    <name evidence="1" type="ORF">GA0116948_1338</name>
</gene>
<evidence type="ECO:0000313" key="2">
    <source>
        <dbReference type="Proteomes" id="UP000242818"/>
    </source>
</evidence>
<dbReference type="EMBL" id="FMAR01000033">
    <property type="protein sequence ID" value="SCC64535.1"/>
    <property type="molecule type" value="Genomic_DNA"/>
</dbReference>
<proteinExistence type="predicted"/>
<dbReference type="Proteomes" id="UP000242818">
    <property type="component" value="Unassembled WGS sequence"/>
</dbReference>
<accession>A0A1C4G9M8</accession>